<dbReference type="Proteomes" id="UP000235672">
    <property type="component" value="Unassembled WGS sequence"/>
</dbReference>
<gene>
    <name evidence="2" type="ORF">NA56DRAFT_699915</name>
</gene>
<accession>A0A2J6QFQ5</accession>
<evidence type="ECO:0000313" key="2">
    <source>
        <dbReference type="EMBL" id="PMD25107.1"/>
    </source>
</evidence>
<feature type="region of interest" description="Disordered" evidence="1">
    <location>
        <begin position="1"/>
        <end position="34"/>
    </location>
</feature>
<sequence>MDELERSVVEQNEGEAAPHSKVAGSGHSDALSSPKRYSTRTLRIDISISTHAGACASLPNMLHQLFLKSELQVPTAPKSCSRSARKLSRRNIDGTGTVFPCGILSTPLLAPPSADTLLVLFDSLPRCCKYWSPLWTVDMGFRSSPPYPKTKTSIHSQSPSITSVPVPMLSVADHRSAGGTSLKENYPTQAWSLHRKNASQSGKDPCLLSRKRKKGHTCRFRKAWRLLLQTAWQALVAPQHPFDCHRALQLLVLDNIEPHRVRNLAWGNSATGGKLRWENFDGWNPSGGDLGDFQKAPGAEAPRSQPFNELYRKDKSHDKPCLSSRTSRALQARSPVWKVQVPSCNNALINHGAAVNGPIIFPEILGLLVLVQGNSLLVVSGSSRYSLVGEAEKGPSIPYHRAEVPEVGISAKAHIEGV</sequence>
<proteinExistence type="predicted"/>
<keyword evidence="3" id="KW-1185">Reference proteome</keyword>
<evidence type="ECO:0000313" key="3">
    <source>
        <dbReference type="Proteomes" id="UP000235672"/>
    </source>
</evidence>
<evidence type="ECO:0000256" key="1">
    <source>
        <dbReference type="SAM" id="MobiDB-lite"/>
    </source>
</evidence>
<name>A0A2J6QFQ5_9HELO</name>
<reference evidence="2 3" key="1">
    <citation type="submission" date="2016-05" db="EMBL/GenBank/DDBJ databases">
        <title>A degradative enzymes factory behind the ericoid mycorrhizal symbiosis.</title>
        <authorList>
            <consortium name="DOE Joint Genome Institute"/>
            <person name="Martino E."/>
            <person name="Morin E."/>
            <person name="Grelet G."/>
            <person name="Kuo A."/>
            <person name="Kohler A."/>
            <person name="Daghino S."/>
            <person name="Barry K."/>
            <person name="Choi C."/>
            <person name="Cichocki N."/>
            <person name="Clum A."/>
            <person name="Copeland A."/>
            <person name="Hainaut M."/>
            <person name="Haridas S."/>
            <person name="Labutti K."/>
            <person name="Lindquist E."/>
            <person name="Lipzen A."/>
            <person name="Khouja H.-R."/>
            <person name="Murat C."/>
            <person name="Ohm R."/>
            <person name="Olson A."/>
            <person name="Spatafora J."/>
            <person name="Veneault-Fourrey C."/>
            <person name="Henrissat B."/>
            <person name="Grigoriev I."/>
            <person name="Martin F."/>
            <person name="Perotto S."/>
        </authorList>
    </citation>
    <scope>NUCLEOTIDE SEQUENCE [LARGE SCALE GENOMIC DNA]</scope>
    <source>
        <strain evidence="2 3">UAMH 7357</strain>
    </source>
</reference>
<organism evidence="2 3">
    <name type="scientific">Hyaloscypha hepaticicola</name>
    <dbReference type="NCBI Taxonomy" id="2082293"/>
    <lineage>
        <taxon>Eukaryota</taxon>
        <taxon>Fungi</taxon>
        <taxon>Dikarya</taxon>
        <taxon>Ascomycota</taxon>
        <taxon>Pezizomycotina</taxon>
        <taxon>Leotiomycetes</taxon>
        <taxon>Helotiales</taxon>
        <taxon>Hyaloscyphaceae</taxon>
        <taxon>Hyaloscypha</taxon>
    </lineage>
</organism>
<protein>
    <submittedName>
        <fullName evidence="2">Uncharacterized protein</fullName>
    </submittedName>
</protein>
<dbReference type="EMBL" id="KZ613471">
    <property type="protein sequence ID" value="PMD25107.1"/>
    <property type="molecule type" value="Genomic_DNA"/>
</dbReference>
<dbReference type="AlphaFoldDB" id="A0A2J6QFQ5"/>